<feature type="compositionally biased region" description="Polar residues" evidence="11">
    <location>
        <begin position="82"/>
        <end position="101"/>
    </location>
</feature>
<dbReference type="PROSITE" id="PS51157">
    <property type="entry name" value="ZF_UBR"/>
    <property type="match status" value="1"/>
</dbReference>
<keyword evidence="5 10" id="KW-0863">Zinc-finger</keyword>
<evidence type="ECO:0000256" key="2">
    <source>
        <dbReference type="ARBA" id="ARBA00004906"/>
    </source>
</evidence>
<dbReference type="SUPFAM" id="SSF46785">
    <property type="entry name" value="Winged helix' DNA-binding domain"/>
    <property type="match status" value="1"/>
</dbReference>
<evidence type="ECO:0000313" key="14">
    <source>
        <dbReference type="Proteomes" id="UP000077315"/>
    </source>
</evidence>
<dbReference type="OrthoDB" id="26387at2759"/>
<keyword evidence="4 10" id="KW-0479">Metal-binding</keyword>
<comment type="catalytic activity">
    <reaction evidence="1 10">
        <text>S-ubiquitinyl-[E2 ubiquitin-conjugating enzyme]-L-cysteine + [acceptor protein]-L-lysine = [E2 ubiquitin-conjugating enzyme]-L-cysteine + N(6)-ubiquitinyl-[acceptor protein]-L-lysine.</text>
        <dbReference type="EC" id="2.3.2.27"/>
    </reaction>
</comment>
<dbReference type="VEuPathDB" id="FungiDB:PHYBLDRAFT_183520"/>
<dbReference type="FunFam" id="2.10.110.30:FF:000001">
    <property type="entry name" value="E3 ubiquitin-protein ligase UBR2 isoform 1"/>
    <property type="match status" value="1"/>
</dbReference>
<keyword evidence="6 10" id="KW-0833">Ubl conjugation pathway</keyword>
<dbReference type="EC" id="2.3.2.27" evidence="10"/>
<evidence type="ECO:0000256" key="6">
    <source>
        <dbReference type="ARBA" id="ARBA00022786"/>
    </source>
</evidence>
<dbReference type="FunCoup" id="A0A162NAZ3">
    <property type="interactions" value="357"/>
</dbReference>
<dbReference type="STRING" id="763407.A0A162NAZ3"/>
<reference evidence="14" key="1">
    <citation type="submission" date="2015-06" db="EMBL/GenBank/DDBJ databases">
        <title>Expansion of signal transduction pathways in fungi by whole-genome duplication.</title>
        <authorList>
            <consortium name="DOE Joint Genome Institute"/>
            <person name="Corrochano L.M."/>
            <person name="Kuo A."/>
            <person name="Marcet-Houben M."/>
            <person name="Polaino S."/>
            <person name="Salamov A."/>
            <person name="Villalobos J.M."/>
            <person name="Alvarez M.I."/>
            <person name="Avalos J."/>
            <person name="Benito E.P."/>
            <person name="Benoit I."/>
            <person name="Burger G."/>
            <person name="Camino L.P."/>
            <person name="Canovas D."/>
            <person name="Cerda-Olmedo E."/>
            <person name="Cheng J.-F."/>
            <person name="Dominguez A."/>
            <person name="Elias M."/>
            <person name="Eslava A.P."/>
            <person name="Glaser F."/>
            <person name="Grimwood J."/>
            <person name="Gutierrez G."/>
            <person name="Heitman J."/>
            <person name="Henrissat B."/>
            <person name="Iturriaga E.A."/>
            <person name="Lang B.F."/>
            <person name="Lavin J.L."/>
            <person name="Lee S."/>
            <person name="Li W."/>
            <person name="Lindquist E."/>
            <person name="Lopez-Garcia S."/>
            <person name="Luque E.M."/>
            <person name="Marcos A.T."/>
            <person name="Martin J."/>
            <person name="McCluskey K."/>
            <person name="Medina H.R."/>
            <person name="Miralles-Duran A."/>
            <person name="Miyazaki A."/>
            <person name="Munoz-Torres E."/>
            <person name="Oguiza J.A."/>
            <person name="Ohm R."/>
            <person name="Olmedo M."/>
            <person name="Orejas M."/>
            <person name="Ortiz-Castellanos L."/>
            <person name="Pisabarro A.G."/>
            <person name="Rodriguez-Romero J."/>
            <person name="Ruiz-Herrera J."/>
            <person name="Ruiz-Vazquez R."/>
            <person name="Sanz C."/>
            <person name="Schackwitz W."/>
            <person name="Schmutz J."/>
            <person name="Shahriari M."/>
            <person name="Shelest E."/>
            <person name="Silva-Franco F."/>
            <person name="Soanes D."/>
            <person name="Syed K."/>
            <person name="Tagua V.G."/>
            <person name="Talbot N.J."/>
            <person name="Thon M."/>
            <person name="De vries R.P."/>
            <person name="Wiebenga A."/>
            <person name="Yadav J.S."/>
            <person name="Braun E.L."/>
            <person name="Baker S."/>
            <person name="Garre V."/>
            <person name="Horwitz B."/>
            <person name="Torres-Martinez S."/>
            <person name="Idnurm A."/>
            <person name="Herrera-Estrella A."/>
            <person name="Gabaldon T."/>
            <person name="Grigoriev I.V."/>
        </authorList>
    </citation>
    <scope>NUCLEOTIDE SEQUENCE [LARGE SCALE GENOMIC DNA]</scope>
    <source>
        <strain evidence="14">NRRL 1555(-)</strain>
    </source>
</reference>
<comment type="pathway">
    <text evidence="2 10">Protein modification; protein ubiquitination.</text>
</comment>
<dbReference type="InterPro" id="IPR036390">
    <property type="entry name" value="WH_DNA-bd_sf"/>
</dbReference>
<dbReference type="RefSeq" id="XP_018285514.1">
    <property type="nucleotide sequence ID" value="XM_018438784.1"/>
</dbReference>
<dbReference type="EMBL" id="KV440999">
    <property type="protein sequence ID" value="OAD67474.1"/>
    <property type="molecule type" value="Genomic_DNA"/>
</dbReference>
<dbReference type="GO" id="GO:0061630">
    <property type="term" value="F:ubiquitin protein ligase activity"/>
    <property type="evidence" value="ECO:0007669"/>
    <property type="project" value="UniProtKB-UniRule"/>
</dbReference>
<dbReference type="UniPathway" id="UPA00143"/>
<dbReference type="InterPro" id="IPR042065">
    <property type="entry name" value="E3_ELL-like"/>
</dbReference>
<dbReference type="GO" id="GO:0000151">
    <property type="term" value="C:ubiquitin ligase complex"/>
    <property type="evidence" value="ECO:0007669"/>
    <property type="project" value="TreeGrafter"/>
</dbReference>
<dbReference type="CDD" id="cd19673">
    <property type="entry name" value="UBR-box_UBR3"/>
    <property type="match status" value="1"/>
</dbReference>
<dbReference type="InterPro" id="IPR044046">
    <property type="entry name" value="E3_ligase_UBR-like_C"/>
</dbReference>
<dbReference type="CDD" id="cd16482">
    <property type="entry name" value="RING-H2_UBR1-like"/>
    <property type="match status" value="1"/>
</dbReference>
<dbReference type="PANTHER" id="PTHR21497:SF24">
    <property type="entry name" value="E3 UBIQUITIN-PROTEIN LIGASE UBR1"/>
    <property type="match status" value="1"/>
</dbReference>
<dbReference type="Pfam" id="PF02617">
    <property type="entry name" value="ClpS"/>
    <property type="match status" value="1"/>
</dbReference>
<evidence type="ECO:0000256" key="11">
    <source>
        <dbReference type="SAM" id="MobiDB-lite"/>
    </source>
</evidence>
<evidence type="ECO:0000256" key="8">
    <source>
        <dbReference type="ARBA" id="ARBA00046341"/>
    </source>
</evidence>
<name>A0A162NAZ3_PHYB8</name>
<feature type="compositionally biased region" description="Basic and acidic residues" evidence="11">
    <location>
        <begin position="68"/>
        <end position="81"/>
    </location>
</feature>
<gene>
    <name evidence="13" type="ORF">PHYBLDRAFT_183520</name>
</gene>
<evidence type="ECO:0000256" key="5">
    <source>
        <dbReference type="ARBA" id="ARBA00022771"/>
    </source>
</evidence>
<feature type="region of interest" description="Disordered" evidence="11">
    <location>
        <begin position="304"/>
        <end position="323"/>
    </location>
</feature>
<dbReference type="InParanoid" id="A0A162NAZ3"/>
<proteinExistence type="inferred from homology"/>
<dbReference type="Pfam" id="PF18995">
    <property type="entry name" value="PRT6_C"/>
    <property type="match status" value="1"/>
</dbReference>
<accession>A0A162NAZ3</accession>
<comment type="function">
    <text evidence="10">Ubiquitin ligase protein which is a component of the N-end rule pathway. Recognizes and binds to proteins bearing specific N-terminal residues that are destabilizing according to the N-end rule, leading to their ubiquitination and subsequent degradation.</text>
</comment>
<evidence type="ECO:0000256" key="3">
    <source>
        <dbReference type="ARBA" id="ARBA00022679"/>
    </source>
</evidence>
<keyword evidence="14" id="KW-1185">Reference proteome</keyword>
<feature type="region of interest" description="Disordered" evidence="11">
    <location>
        <begin position="847"/>
        <end position="867"/>
    </location>
</feature>
<evidence type="ECO:0000313" key="13">
    <source>
        <dbReference type="EMBL" id="OAD67474.1"/>
    </source>
</evidence>
<dbReference type="InterPro" id="IPR003126">
    <property type="entry name" value="Znf_UBR"/>
</dbReference>
<keyword evidence="7 10" id="KW-0862">Zinc</keyword>
<dbReference type="PANTHER" id="PTHR21497">
    <property type="entry name" value="UBIQUITIN LIGASE E3 ALPHA-RELATED"/>
    <property type="match status" value="1"/>
</dbReference>
<dbReference type="InterPro" id="IPR055194">
    <property type="entry name" value="UBR1-like_WH"/>
</dbReference>
<keyword evidence="3 10" id="KW-0808">Transferase</keyword>
<evidence type="ECO:0000256" key="4">
    <source>
        <dbReference type="ARBA" id="ARBA00022723"/>
    </source>
</evidence>
<dbReference type="SUPFAM" id="SSF54736">
    <property type="entry name" value="ClpS-like"/>
    <property type="match status" value="1"/>
</dbReference>
<dbReference type="Pfam" id="PF02207">
    <property type="entry name" value="zf-UBR"/>
    <property type="match status" value="1"/>
</dbReference>
<dbReference type="GO" id="GO:0016567">
    <property type="term" value="P:protein ubiquitination"/>
    <property type="evidence" value="ECO:0007669"/>
    <property type="project" value="UniProtKB-UniRule"/>
</dbReference>
<protein>
    <recommendedName>
        <fullName evidence="10">E3 ubiquitin-protein ligase</fullName>
        <ecNumber evidence="10">2.3.2.27</ecNumber>
    </recommendedName>
</protein>
<dbReference type="Pfam" id="PF22960">
    <property type="entry name" value="WHD_UBR1"/>
    <property type="match status" value="1"/>
</dbReference>
<dbReference type="GeneID" id="28999690"/>
<feature type="compositionally biased region" description="Polar residues" evidence="11">
    <location>
        <begin position="506"/>
        <end position="517"/>
    </location>
</feature>
<dbReference type="InterPro" id="IPR039164">
    <property type="entry name" value="UBR1-like"/>
</dbReference>
<feature type="compositionally biased region" description="Polar residues" evidence="11">
    <location>
        <begin position="856"/>
        <end position="867"/>
    </location>
</feature>
<organism evidence="13 14">
    <name type="scientific">Phycomyces blakesleeanus (strain ATCC 8743b / DSM 1359 / FGSC 10004 / NBRC 33097 / NRRL 1555)</name>
    <dbReference type="NCBI Taxonomy" id="763407"/>
    <lineage>
        <taxon>Eukaryota</taxon>
        <taxon>Fungi</taxon>
        <taxon>Fungi incertae sedis</taxon>
        <taxon>Mucoromycota</taxon>
        <taxon>Mucoromycotina</taxon>
        <taxon>Mucoromycetes</taxon>
        <taxon>Mucorales</taxon>
        <taxon>Phycomycetaceae</taxon>
        <taxon>Phycomyces</taxon>
    </lineage>
</organism>
<evidence type="ECO:0000256" key="1">
    <source>
        <dbReference type="ARBA" id="ARBA00000900"/>
    </source>
</evidence>
<feature type="domain" description="UBR-type" evidence="12">
    <location>
        <begin position="105"/>
        <end position="177"/>
    </location>
</feature>
<evidence type="ECO:0000256" key="7">
    <source>
        <dbReference type="ARBA" id="ARBA00022833"/>
    </source>
</evidence>
<feature type="region of interest" description="Disordered" evidence="11">
    <location>
        <begin position="68"/>
        <end position="101"/>
    </location>
</feature>
<dbReference type="Gene3D" id="2.10.110.30">
    <property type="match status" value="1"/>
</dbReference>
<evidence type="ECO:0000256" key="10">
    <source>
        <dbReference type="RuleBase" id="RU366018"/>
    </source>
</evidence>
<dbReference type="Proteomes" id="UP000077315">
    <property type="component" value="Unassembled WGS sequence"/>
</dbReference>
<sequence length="2214" mass="250555">MASSSKPSSSSAKLADYLWETPLLYNCVLSQDAKHDIIERLYEALWNGDENIRQQYYFATKESLEAASKRQSLQKDGKEPNSVHSSAWHTNSVLPPQDMSSQRGRQCGHVFRKGEPVYRCRNCGLDDTCVFCSQCFHATDHDGHDVLFSVSPGSGGCCDCGDPEAWKTPLQCRIHSPDAAAAAAAVAEISSGRAFVPPEVIKHMQQTFTTVLDFMLDCFALAPEEVALPSSTEALIKESRRQRNVLQHIGIPSHYLKNPVGRSNTDNLMETEPSSGATGCIEEEDVDVDMDKCSGDMSDLHTKIGGSIGSHSKTENEEDEEDDEDNQLYACIAWNDEAHAFSHVLECIQSATGCDWEKAKHIIDVIHVHGREIIATSHNIDELRKVAAPLAAINFGVTIRPAQETFREQVCGLLVDWLKELVNGQTRFFNSIEYGDGVIRSVLCETLCGEWELRLPLALLTTETRNERASSEAEEDEDEIKHERGEIGIGQTSETEDVEMFDPDSRSSSRPIKINSPQSLDTSPIIYRNQCDVASIDWEPAAMVKEYQQLKEEEERYGDMLDAKGTAKKPLSDSAAGKRVIRDSKDAVRLGLHMQKEFEEKLRLDYLMLYDLKLWKEVRISLRELYISTLASSTVYKKVLGRRLARNYARLAESFLLKDREPENSIILFSVQLLTVPTVSDLLVNEYYFFGIICSTLAAFFLTDHLRLLLPSQRLRLPTRINCESRAFRTRRYFNAFHDLRYIMNVDMIKQVLAMDPIYLRQYLDLISLFQGMNAQTCQKDTHVEYESEIWVNAFNVTLQIAKCCRQFSDCFSMLPTNTLQEKVDTARALVHAITRVLKQIEEWRADDSDDPMEPSSKQPNSQPSISGTAKQVFHEILLPHMPPFAVIKYSVCKDPVSFHHPLHWLLAGLLEYASLLSDDVLREAGWTGGFLQVITLYNTVFEDGNDTTDVLLPILDFPIRTVVFSSQIRAGVWAHHYRDISLRENTYDADVFLLQLGFVTIDPSRFLATLMDRFDLVSWFMGTTKHENYDPSQTVFMAEEILNLLVVCVCERANVTGMSIQGKIRREIIHNLCLEPAAYSELTKRIPERLSEHPDFDHILSSVANFKSPMGVNDHGRYELQTEWFSEVDTYFWHYSRNNREEAEAVLKNRWKKANPKKPEEEFFILPKTDFIGSGPFKYIGAFLHTPVFNQMITYALWNVRMSKNHKSDTILDQTLHLILLALTDKNSVEAEECDGFYRYVCETSYPLTSASHSQEHTLFEVMTIFRDEELYSEVHGRFDWIFDRLENCGCKKTSEIVNAWKYSRLARLQQKEEAAEGSVVELSDIEKKKAAAKERQMKIMAQFAQAQSQFMEKNEGLYEDELDDAEEGDGLEDASTENPDEIHRFCSYPSGTCILCQEDVNERSPPYGILGLIQASNILREAPMDSTELFEDIQTMGPSLDVEWPDRQILPENHNGVVGFPAQNHKTGLYTSTCGHLMHIKCFEAYCSSIDSRHVAQMTRNHPENRSRKEFMCPLCKSLGNTLFPVFTKGKKESYPGVLVKTDNASYTKFLQTGVQSAAEKMKQMLGPHRANFGPRRRSSGASKLKDAIATWVPSLRTTPGGQAVVSDDWISRRPTGFPSSLSLEPSLTMQQDDSVMHYSDRTTAHSPTEGRLGVFDEDVLYLSAISSIPAIKKSYGRLFDVTTITFREIAGDEIIKEMSTPIKNVDLLWAMLGYTIMGVEIAARGSAKPKTQDNPEVIPTGTLFDQIPSQTQILLRVLSDTVIAYTSLMSQQDSSITSSSISPGLSPTMMKIHVLALGRLRQIFPNISLDDLANVIGPNQEKIIIYDNTPLLEDDPFMILSELSLHMASTTKSDIYPFVRTLFLAEITKVTIALLRNQHDQMCTDSLDYQNVLDGEGNTRGKIPVNVSQEDCVAASEFAFSVMEKMQYSSDDAALLFRNYGQERFCSHLQGFILPFLRRALVLMIVRFGLIVPPLSDDDDDFAGNSGNTGHRRSELSRLLDILKLPNFETMLQRTPEHEHLISAWCKQHIKESQRRWEIEVGSSENAPALPAMVRLDMPTPLYLVALPRRLDQLFDESMRRVCNKCGTVPTDPALCLFCGTFVCAQSFCCSEEEEGECNLHTLECGGDIGVFLSVKRCVLILLHNGNGWFIDAPYLDSHGEVDQGLRRGKPQYLNTKRYSEIRKLWLQHTIPVYIARQIEANYDIGGWTTM</sequence>
<dbReference type="InterPro" id="IPR014719">
    <property type="entry name" value="Ribosomal_bL12_C/ClpS-like"/>
</dbReference>
<feature type="region of interest" description="Disordered" evidence="11">
    <location>
        <begin position="464"/>
        <end position="517"/>
    </location>
</feature>
<dbReference type="InterPro" id="IPR003769">
    <property type="entry name" value="ClpS_core"/>
</dbReference>
<comment type="similarity">
    <text evidence="8 10">Belongs to the E3 ubiquitin-protein ligase UBR1-like family.</text>
</comment>
<dbReference type="GO" id="GO:0071596">
    <property type="term" value="P:ubiquitin-dependent protein catabolic process via the N-end rule pathway"/>
    <property type="evidence" value="ECO:0007669"/>
    <property type="project" value="UniProtKB-UniRule"/>
</dbReference>
<feature type="zinc finger region" description="UBR-type" evidence="9">
    <location>
        <begin position="105"/>
        <end position="177"/>
    </location>
</feature>
<dbReference type="GO" id="GO:0008270">
    <property type="term" value="F:zinc ion binding"/>
    <property type="evidence" value="ECO:0007669"/>
    <property type="project" value="UniProtKB-UniRule"/>
</dbReference>
<dbReference type="Gene3D" id="3.30.1390.10">
    <property type="match status" value="1"/>
</dbReference>
<evidence type="ECO:0000256" key="9">
    <source>
        <dbReference type="PROSITE-ProRule" id="PRU00508"/>
    </source>
</evidence>
<evidence type="ECO:0000259" key="12">
    <source>
        <dbReference type="PROSITE" id="PS51157"/>
    </source>
</evidence>
<dbReference type="SMART" id="SM00396">
    <property type="entry name" value="ZnF_UBR1"/>
    <property type="match status" value="1"/>
</dbReference>
<dbReference type="GO" id="GO:0005737">
    <property type="term" value="C:cytoplasm"/>
    <property type="evidence" value="ECO:0007669"/>
    <property type="project" value="TreeGrafter"/>
</dbReference>
<dbReference type="Gene3D" id="1.10.10.2670">
    <property type="entry name" value="E3 ubiquitin-protein ligase"/>
    <property type="match status" value="1"/>
</dbReference>